<reference evidence="1" key="1">
    <citation type="submission" date="2019-10" db="EMBL/GenBank/DDBJ databases">
        <authorList>
            <consortium name="DOE Joint Genome Institute"/>
            <person name="Kuo A."/>
            <person name="Miyauchi S."/>
            <person name="Kiss E."/>
            <person name="Drula E."/>
            <person name="Kohler A."/>
            <person name="Sanchez-Garcia M."/>
            <person name="Andreopoulos B."/>
            <person name="Barry K.W."/>
            <person name="Bonito G."/>
            <person name="Buee M."/>
            <person name="Carver A."/>
            <person name="Chen C."/>
            <person name="Cichocki N."/>
            <person name="Clum A."/>
            <person name="Culley D."/>
            <person name="Crous P.W."/>
            <person name="Fauchery L."/>
            <person name="Girlanda M."/>
            <person name="Hayes R."/>
            <person name="Keri Z."/>
            <person name="LaButti K."/>
            <person name="Lipzen A."/>
            <person name="Lombard V."/>
            <person name="Magnuson J."/>
            <person name="Maillard F."/>
            <person name="Morin E."/>
            <person name="Murat C."/>
            <person name="Nolan M."/>
            <person name="Ohm R."/>
            <person name="Pangilinan J."/>
            <person name="Pereira M."/>
            <person name="Perotto S."/>
            <person name="Peter M."/>
            <person name="Riley R."/>
            <person name="Sitrit Y."/>
            <person name="Stielow B."/>
            <person name="Szollosi G."/>
            <person name="Zifcakova L."/>
            <person name="Stursova M."/>
            <person name="Spatafora J.W."/>
            <person name="Tedersoo L."/>
            <person name="Vaario L.-M."/>
            <person name="Yamada A."/>
            <person name="Yan M."/>
            <person name="Wang P."/>
            <person name="Xu J."/>
            <person name="Bruns T."/>
            <person name="Baldrian P."/>
            <person name="Vilgalys R."/>
            <person name="Henrissat B."/>
            <person name="Grigoriev I.V."/>
            <person name="Hibbett D."/>
            <person name="Nagy L.G."/>
            <person name="Martin F.M."/>
        </authorList>
    </citation>
    <scope>NUCLEOTIDE SEQUENCE</scope>
    <source>
        <strain evidence="1">Prilba</strain>
    </source>
</reference>
<reference evidence="1" key="2">
    <citation type="journal article" date="2020" name="Nat. Commun.">
        <title>Large-scale genome sequencing of mycorrhizal fungi provides insights into the early evolution of symbiotic traits.</title>
        <authorList>
            <person name="Miyauchi S."/>
            <person name="Kiss E."/>
            <person name="Kuo A."/>
            <person name="Drula E."/>
            <person name="Kohler A."/>
            <person name="Sanchez-Garcia M."/>
            <person name="Morin E."/>
            <person name="Andreopoulos B."/>
            <person name="Barry K.W."/>
            <person name="Bonito G."/>
            <person name="Buee M."/>
            <person name="Carver A."/>
            <person name="Chen C."/>
            <person name="Cichocki N."/>
            <person name="Clum A."/>
            <person name="Culley D."/>
            <person name="Crous P.W."/>
            <person name="Fauchery L."/>
            <person name="Girlanda M."/>
            <person name="Hayes R.D."/>
            <person name="Keri Z."/>
            <person name="LaButti K."/>
            <person name="Lipzen A."/>
            <person name="Lombard V."/>
            <person name="Magnuson J."/>
            <person name="Maillard F."/>
            <person name="Murat C."/>
            <person name="Nolan M."/>
            <person name="Ohm R.A."/>
            <person name="Pangilinan J."/>
            <person name="Pereira M.F."/>
            <person name="Perotto S."/>
            <person name="Peter M."/>
            <person name="Pfister S."/>
            <person name="Riley R."/>
            <person name="Sitrit Y."/>
            <person name="Stielow J.B."/>
            <person name="Szollosi G."/>
            <person name="Zifcakova L."/>
            <person name="Stursova M."/>
            <person name="Spatafora J.W."/>
            <person name="Tedersoo L."/>
            <person name="Vaario L.M."/>
            <person name="Yamada A."/>
            <person name="Yan M."/>
            <person name="Wang P."/>
            <person name="Xu J."/>
            <person name="Bruns T."/>
            <person name="Baldrian P."/>
            <person name="Vilgalys R."/>
            <person name="Dunand C."/>
            <person name="Henrissat B."/>
            <person name="Grigoriev I.V."/>
            <person name="Hibbett D."/>
            <person name="Nagy L.G."/>
            <person name="Martin F.M."/>
        </authorList>
    </citation>
    <scope>NUCLEOTIDE SEQUENCE</scope>
    <source>
        <strain evidence="1">Prilba</strain>
    </source>
</reference>
<proteinExistence type="predicted"/>
<accession>A0A9P5N6A3</accession>
<dbReference type="EMBL" id="WHVB01000001">
    <property type="protein sequence ID" value="KAF8487241.1"/>
    <property type="molecule type" value="Genomic_DNA"/>
</dbReference>
<comment type="caution">
    <text evidence="1">The sequence shown here is derived from an EMBL/GenBank/DDBJ whole genome shotgun (WGS) entry which is preliminary data.</text>
</comment>
<organism evidence="1 2">
    <name type="scientific">Russula ochroleuca</name>
    <dbReference type="NCBI Taxonomy" id="152965"/>
    <lineage>
        <taxon>Eukaryota</taxon>
        <taxon>Fungi</taxon>
        <taxon>Dikarya</taxon>
        <taxon>Basidiomycota</taxon>
        <taxon>Agaricomycotina</taxon>
        <taxon>Agaricomycetes</taxon>
        <taxon>Russulales</taxon>
        <taxon>Russulaceae</taxon>
        <taxon>Russula</taxon>
    </lineage>
</organism>
<protein>
    <submittedName>
        <fullName evidence="1">Uncharacterized protein</fullName>
    </submittedName>
</protein>
<dbReference type="OrthoDB" id="3250514at2759"/>
<dbReference type="Proteomes" id="UP000759537">
    <property type="component" value="Unassembled WGS sequence"/>
</dbReference>
<evidence type="ECO:0000313" key="2">
    <source>
        <dbReference type="Proteomes" id="UP000759537"/>
    </source>
</evidence>
<sequence>MGLPDCTCPVFIFRHPWRRRWPSVPSGEHNYCRYCGTPLAKDVSSSQVKLIELFNYIEHFFLRLEIYTSITPTSSMMDIIIEIMAEVLTILAIATKDAKRGRLSKSRFAIVDLHVI</sequence>
<evidence type="ECO:0000313" key="1">
    <source>
        <dbReference type="EMBL" id="KAF8487241.1"/>
    </source>
</evidence>
<gene>
    <name evidence="1" type="ORF">DFH94DRAFT_704310</name>
</gene>
<name>A0A9P5N6A3_9AGAM</name>
<keyword evidence="2" id="KW-1185">Reference proteome</keyword>
<dbReference type="AlphaFoldDB" id="A0A9P5N6A3"/>